<dbReference type="AlphaFoldDB" id="A3IJ39"/>
<sequence length="31" mass="3663">MEYIRKCSKTHCRSSYTRSRIIGGCVNRRNS</sequence>
<name>A3IJ39_9CHRO</name>
<comment type="caution">
    <text evidence="1">The sequence shown here is derived from an EMBL/GenBank/DDBJ whole genome shotgun (WGS) entry which is preliminary data.</text>
</comment>
<proteinExistence type="predicted"/>
<evidence type="ECO:0000313" key="2">
    <source>
        <dbReference type="Proteomes" id="UP000003781"/>
    </source>
</evidence>
<dbReference type="Proteomes" id="UP000003781">
    <property type="component" value="Unassembled WGS sequence"/>
</dbReference>
<reference evidence="1 2" key="1">
    <citation type="submission" date="2007-03" db="EMBL/GenBank/DDBJ databases">
        <authorList>
            <person name="Stal L."/>
            <person name="Ferriera S."/>
            <person name="Johnson J."/>
            <person name="Kravitz S."/>
            <person name="Beeson K."/>
            <person name="Sutton G."/>
            <person name="Rogers Y.-H."/>
            <person name="Friedman R."/>
            <person name="Frazier M."/>
            <person name="Venter J.C."/>
        </authorList>
    </citation>
    <scope>NUCLEOTIDE SEQUENCE [LARGE SCALE GENOMIC DNA]</scope>
    <source>
        <strain evidence="1 2">CCY0110</strain>
    </source>
</reference>
<accession>A3IJ39</accession>
<evidence type="ECO:0000313" key="1">
    <source>
        <dbReference type="EMBL" id="EAZ93821.1"/>
    </source>
</evidence>
<protein>
    <submittedName>
        <fullName evidence="1">Uncharacterized protein</fullName>
    </submittedName>
</protein>
<organism evidence="1 2">
    <name type="scientific">Crocosphaera chwakensis CCY0110</name>
    <dbReference type="NCBI Taxonomy" id="391612"/>
    <lineage>
        <taxon>Bacteria</taxon>
        <taxon>Bacillati</taxon>
        <taxon>Cyanobacteriota</taxon>
        <taxon>Cyanophyceae</taxon>
        <taxon>Oscillatoriophycideae</taxon>
        <taxon>Chroococcales</taxon>
        <taxon>Aphanothecaceae</taxon>
        <taxon>Crocosphaera</taxon>
        <taxon>Crocosphaera chwakensis</taxon>
    </lineage>
</organism>
<keyword evidence="2" id="KW-1185">Reference proteome</keyword>
<dbReference type="EMBL" id="AAXW01000002">
    <property type="protein sequence ID" value="EAZ93821.1"/>
    <property type="molecule type" value="Genomic_DNA"/>
</dbReference>
<gene>
    <name evidence="1" type="ORF">CY0110_18537</name>
</gene>